<evidence type="ECO:0000256" key="3">
    <source>
        <dbReference type="ARBA" id="ARBA00023242"/>
    </source>
</evidence>
<evidence type="ECO:0000256" key="1">
    <source>
        <dbReference type="ARBA" id="ARBA00004123"/>
    </source>
</evidence>
<keyword evidence="2" id="KW-0479">Metal-binding</keyword>
<dbReference type="PANTHER" id="PTHR31001:SF40">
    <property type="entry name" value="ZN(II)2CYS6 TRANSCRIPTION FACTOR (EUROFUNG)"/>
    <property type="match status" value="1"/>
</dbReference>
<protein>
    <recommendedName>
        <fullName evidence="5">Zn(2)-C6 fungal-type domain-containing protein</fullName>
    </recommendedName>
</protein>
<evidence type="ECO:0000259" key="5">
    <source>
        <dbReference type="PROSITE" id="PS50048"/>
    </source>
</evidence>
<dbReference type="AlphaFoldDB" id="G9NZ08"/>
<organism evidence="6 7">
    <name type="scientific">Hypocrea atroviridis (strain ATCC 20476 / IMI 206040)</name>
    <name type="common">Trichoderma atroviride</name>
    <dbReference type="NCBI Taxonomy" id="452589"/>
    <lineage>
        <taxon>Eukaryota</taxon>
        <taxon>Fungi</taxon>
        <taxon>Dikarya</taxon>
        <taxon>Ascomycota</taxon>
        <taxon>Pezizomycotina</taxon>
        <taxon>Sordariomycetes</taxon>
        <taxon>Hypocreomycetidae</taxon>
        <taxon>Hypocreales</taxon>
        <taxon>Hypocreaceae</taxon>
        <taxon>Trichoderma</taxon>
    </lineage>
</organism>
<dbReference type="EMBL" id="ABDG02000025">
    <property type="protein sequence ID" value="EHK44559.1"/>
    <property type="molecule type" value="Genomic_DNA"/>
</dbReference>
<comment type="caution">
    <text evidence="6">The sequence shown here is derived from an EMBL/GenBank/DDBJ whole genome shotgun (WGS) entry which is preliminary data.</text>
</comment>
<feature type="region of interest" description="Disordered" evidence="4">
    <location>
        <begin position="46"/>
        <end position="76"/>
    </location>
</feature>
<dbReference type="InterPro" id="IPR001138">
    <property type="entry name" value="Zn2Cys6_DnaBD"/>
</dbReference>
<reference evidence="6 7" key="1">
    <citation type="journal article" date="2011" name="Genome Biol.">
        <title>Comparative genome sequence analysis underscores mycoparasitism as the ancestral life style of Trichoderma.</title>
        <authorList>
            <person name="Kubicek C.P."/>
            <person name="Herrera-Estrella A."/>
            <person name="Seidl-Seiboth V."/>
            <person name="Martinez D.A."/>
            <person name="Druzhinina I.S."/>
            <person name="Thon M."/>
            <person name="Zeilinger S."/>
            <person name="Casas-Flores S."/>
            <person name="Horwitz B.A."/>
            <person name="Mukherjee P.K."/>
            <person name="Mukherjee M."/>
            <person name="Kredics L."/>
            <person name="Alcaraz L.D."/>
            <person name="Aerts A."/>
            <person name="Antal Z."/>
            <person name="Atanasova L."/>
            <person name="Cervantes-Badillo M.G."/>
            <person name="Challacombe J."/>
            <person name="Chertkov O."/>
            <person name="McCluskey K."/>
            <person name="Coulpier F."/>
            <person name="Deshpande N."/>
            <person name="von Doehren H."/>
            <person name="Ebbole D.J."/>
            <person name="Esquivel-Naranjo E.U."/>
            <person name="Fekete E."/>
            <person name="Flipphi M."/>
            <person name="Glaser F."/>
            <person name="Gomez-Rodriguez E.Y."/>
            <person name="Gruber S."/>
            <person name="Han C."/>
            <person name="Henrissat B."/>
            <person name="Hermosa R."/>
            <person name="Hernandez-Onate M."/>
            <person name="Karaffa L."/>
            <person name="Kosti I."/>
            <person name="Le Crom S."/>
            <person name="Lindquist E."/>
            <person name="Lucas S."/>
            <person name="Luebeck M."/>
            <person name="Luebeck P.S."/>
            <person name="Margeot A."/>
            <person name="Metz B."/>
            <person name="Misra M."/>
            <person name="Nevalainen H."/>
            <person name="Omann M."/>
            <person name="Packer N."/>
            <person name="Perrone G."/>
            <person name="Uresti-Rivera E.E."/>
            <person name="Salamov A."/>
            <person name="Schmoll M."/>
            <person name="Seiboth B."/>
            <person name="Shapiro H."/>
            <person name="Sukno S."/>
            <person name="Tamayo-Ramos J.A."/>
            <person name="Tisch D."/>
            <person name="Wiest A."/>
            <person name="Wilkinson H.H."/>
            <person name="Zhang M."/>
            <person name="Coutinho P.M."/>
            <person name="Kenerley C.M."/>
            <person name="Monte E."/>
            <person name="Baker S.E."/>
            <person name="Grigoriev I.V."/>
        </authorList>
    </citation>
    <scope>NUCLEOTIDE SEQUENCE [LARGE SCALE GENOMIC DNA]</scope>
    <source>
        <strain evidence="7">ATCC 20476 / IMI 206040</strain>
    </source>
</reference>
<dbReference type="CDD" id="cd12148">
    <property type="entry name" value="fungal_TF_MHR"/>
    <property type="match status" value="1"/>
</dbReference>
<name>G9NZ08_HYPAI</name>
<dbReference type="SUPFAM" id="SSF57701">
    <property type="entry name" value="Zn2/Cys6 DNA-binding domain"/>
    <property type="match status" value="1"/>
</dbReference>
<dbReference type="InterPro" id="IPR050613">
    <property type="entry name" value="Sec_Metabolite_Reg"/>
</dbReference>
<feature type="non-terminal residue" evidence="6">
    <location>
        <position position="592"/>
    </location>
</feature>
<dbReference type="GO" id="GO:0005634">
    <property type="term" value="C:nucleus"/>
    <property type="evidence" value="ECO:0007669"/>
    <property type="project" value="UniProtKB-SubCell"/>
</dbReference>
<dbReference type="InterPro" id="IPR007219">
    <property type="entry name" value="XnlR_reg_dom"/>
</dbReference>
<evidence type="ECO:0000313" key="7">
    <source>
        <dbReference type="Proteomes" id="UP000005426"/>
    </source>
</evidence>
<keyword evidence="3" id="KW-0539">Nucleus</keyword>
<comment type="subcellular location">
    <subcellularLocation>
        <location evidence="1">Nucleus</location>
    </subcellularLocation>
</comment>
<dbReference type="GO" id="GO:0003677">
    <property type="term" value="F:DNA binding"/>
    <property type="evidence" value="ECO:0007669"/>
    <property type="project" value="InterPro"/>
</dbReference>
<dbReference type="SMART" id="SM00906">
    <property type="entry name" value="Fungal_trans"/>
    <property type="match status" value="1"/>
</dbReference>
<evidence type="ECO:0000313" key="6">
    <source>
        <dbReference type="EMBL" id="EHK44559.1"/>
    </source>
</evidence>
<feature type="non-terminal residue" evidence="6">
    <location>
        <position position="1"/>
    </location>
</feature>
<dbReference type="Gene3D" id="4.10.240.10">
    <property type="entry name" value="Zn(2)-C6 fungal-type DNA-binding domain"/>
    <property type="match status" value="1"/>
</dbReference>
<dbReference type="GO" id="GO:0006351">
    <property type="term" value="P:DNA-templated transcription"/>
    <property type="evidence" value="ECO:0007669"/>
    <property type="project" value="InterPro"/>
</dbReference>
<proteinExistence type="predicted"/>
<dbReference type="Pfam" id="PF04082">
    <property type="entry name" value="Fungal_trans"/>
    <property type="match status" value="1"/>
</dbReference>
<dbReference type="Proteomes" id="UP000005426">
    <property type="component" value="Unassembled WGS sequence"/>
</dbReference>
<dbReference type="CDD" id="cd00067">
    <property type="entry name" value="GAL4"/>
    <property type="match status" value="1"/>
</dbReference>
<accession>G9NZ08</accession>
<evidence type="ECO:0000256" key="4">
    <source>
        <dbReference type="SAM" id="MobiDB-lite"/>
    </source>
</evidence>
<evidence type="ECO:0000256" key="2">
    <source>
        <dbReference type="ARBA" id="ARBA00022723"/>
    </source>
</evidence>
<dbReference type="PROSITE" id="PS50048">
    <property type="entry name" value="ZN2_CY6_FUNGAL_2"/>
    <property type="match status" value="1"/>
</dbReference>
<dbReference type="PANTHER" id="PTHR31001">
    <property type="entry name" value="UNCHARACTERIZED TRANSCRIPTIONAL REGULATORY PROTEIN"/>
    <property type="match status" value="1"/>
</dbReference>
<feature type="compositionally biased region" description="Polar residues" evidence="4">
    <location>
        <begin position="46"/>
        <end position="63"/>
    </location>
</feature>
<dbReference type="GO" id="GO:0008270">
    <property type="term" value="F:zinc ion binding"/>
    <property type="evidence" value="ECO:0007669"/>
    <property type="project" value="InterPro"/>
</dbReference>
<dbReference type="InterPro" id="IPR036864">
    <property type="entry name" value="Zn2-C6_fun-type_DNA-bd_sf"/>
</dbReference>
<gene>
    <name evidence="6" type="ORF">TRIATDRAFT_22050</name>
</gene>
<dbReference type="HOGENOM" id="CLU_013296_1_1_1"/>
<feature type="domain" description="Zn(2)-C6 fungal-type" evidence="5">
    <location>
        <begin position="10"/>
        <end position="42"/>
    </location>
</feature>
<dbReference type="eggNOG" id="ENOG502SI1U">
    <property type="taxonomic scope" value="Eukaryota"/>
</dbReference>
<dbReference type="OrthoDB" id="4898680at2759"/>
<sequence>PRTKNGRLAACEPCQKRKYACDRSLPACLRCQRSRVKRPCRYIAASPQQAQGSGHPSDDSGNAHSIYPQDDSTTDSLPSSRVFEAIELTPNMPTLNSLNSLNESNVLNINDLQAALDALSCLPSLEAEHILGKSHINVFNGWLPFSTTQTLTELRRTYPSAFRQDQQREHLTELALTIFSNTAEALSNDQDYLSEDWYTSFSGTRIRWEIIGLLFSSWAIFALHNKVHISQYRPRVLVAKFFDIMVTCIRFCRLAKASNLFLLYLSYRTSIVSSIMNGPDNANFWKLHSETVSMACSLRLHAMPDSSLQDCHSKKQSERRLFTAIYILDKSAAIFSGKIPLLTSQYCSTALPLDICDTIMLQRKPARTADLVSLEIDNYGWNISGEIYCTTTLRARSLIAHLREEILIIALNNKRKILPDLIELKLKQVHIYSQLPSWLQLSDGDEKSKSPDPRVLYTKLFIRLEHLQNVFLIERLLTHMQPKAAQNLINVCLDIISVTVAFWTRNDCLVGMEGDYEWFITGYAIPAAVTLCKTLLLAHDQGSSISSTPTSAIIQQLSLLNAFTEWLMLRVPCTSRCSKASSLIMRVLDQVL</sequence>
<dbReference type="GO" id="GO:0000981">
    <property type="term" value="F:DNA-binding transcription factor activity, RNA polymerase II-specific"/>
    <property type="evidence" value="ECO:0007669"/>
    <property type="project" value="InterPro"/>
</dbReference>
<dbReference type="Pfam" id="PF00172">
    <property type="entry name" value="Zn_clus"/>
    <property type="match status" value="1"/>
</dbReference>
<dbReference type="STRING" id="452589.G9NZ08"/>
<keyword evidence="7" id="KW-1185">Reference proteome</keyword>
<dbReference type="OMA" id="RMNECAD"/>